<feature type="transmembrane region" description="Helical" evidence="8">
    <location>
        <begin position="488"/>
        <end position="506"/>
    </location>
</feature>
<reference evidence="11" key="1">
    <citation type="journal article" date="2019" name="Int. J. Syst. Evol. Microbiol.">
        <title>The Global Catalogue of Microorganisms (GCM) 10K type strain sequencing project: providing services to taxonomists for standard genome sequencing and annotation.</title>
        <authorList>
            <consortium name="The Broad Institute Genomics Platform"/>
            <consortium name="The Broad Institute Genome Sequencing Center for Infectious Disease"/>
            <person name="Wu L."/>
            <person name="Ma J."/>
        </authorList>
    </citation>
    <scope>NUCLEOTIDE SEQUENCE [LARGE SCALE GENOMIC DNA]</scope>
    <source>
        <strain evidence="11">JCM 15910</strain>
    </source>
</reference>
<keyword evidence="4" id="KW-1003">Cell membrane</keyword>
<evidence type="ECO:0000256" key="2">
    <source>
        <dbReference type="ARBA" id="ARBA00008537"/>
    </source>
</evidence>
<protein>
    <submittedName>
        <fullName evidence="10">DHA2 family efflux MFS transporter permease subunit</fullName>
    </submittedName>
</protein>
<dbReference type="Pfam" id="PF07690">
    <property type="entry name" value="MFS_1"/>
    <property type="match status" value="1"/>
</dbReference>
<feature type="transmembrane region" description="Helical" evidence="8">
    <location>
        <begin position="414"/>
        <end position="434"/>
    </location>
</feature>
<evidence type="ECO:0000259" key="9">
    <source>
        <dbReference type="PROSITE" id="PS50850"/>
    </source>
</evidence>
<keyword evidence="6 8" id="KW-1133">Transmembrane helix</keyword>
<keyword evidence="5 8" id="KW-0812">Transmembrane</keyword>
<dbReference type="NCBIfam" id="TIGR00711">
    <property type="entry name" value="efflux_EmrB"/>
    <property type="match status" value="1"/>
</dbReference>
<evidence type="ECO:0000313" key="11">
    <source>
        <dbReference type="Proteomes" id="UP001500738"/>
    </source>
</evidence>
<evidence type="ECO:0000256" key="4">
    <source>
        <dbReference type="ARBA" id="ARBA00022475"/>
    </source>
</evidence>
<feature type="transmembrane region" description="Helical" evidence="8">
    <location>
        <begin position="24"/>
        <end position="45"/>
    </location>
</feature>
<accession>A0ABP3XIU3</accession>
<feature type="transmembrane region" description="Helical" evidence="8">
    <location>
        <begin position="348"/>
        <end position="369"/>
    </location>
</feature>
<feature type="transmembrane region" description="Helical" evidence="8">
    <location>
        <begin position="179"/>
        <end position="201"/>
    </location>
</feature>
<dbReference type="CDD" id="cd17503">
    <property type="entry name" value="MFS_LmrB_MDR_like"/>
    <property type="match status" value="1"/>
</dbReference>
<dbReference type="PANTHER" id="PTHR42718:SF9">
    <property type="entry name" value="MAJOR FACILITATOR SUPERFAMILY MULTIDRUG TRANSPORTER MFSC"/>
    <property type="match status" value="1"/>
</dbReference>
<feature type="transmembrane region" description="Helical" evidence="8">
    <location>
        <begin position="315"/>
        <end position="336"/>
    </location>
</feature>
<dbReference type="SUPFAM" id="SSF103473">
    <property type="entry name" value="MFS general substrate transporter"/>
    <property type="match status" value="1"/>
</dbReference>
<feature type="transmembrane region" description="Helical" evidence="8">
    <location>
        <begin position="118"/>
        <end position="140"/>
    </location>
</feature>
<evidence type="ECO:0000256" key="5">
    <source>
        <dbReference type="ARBA" id="ARBA00022692"/>
    </source>
</evidence>
<evidence type="ECO:0000256" key="6">
    <source>
        <dbReference type="ARBA" id="ARBA00022989"/>
    </source>
</evidence>
<feature type="transmembrane region" description="Helical" evidence="8">
    <location>
        <begin position="284"/>
        <end position="303"/>
    </location>
</feature>
<evidence type="ECO:0000256" key="8">
    <source>
        <dbReference type="SAM" id="Phobius"/>
    </source>
</evidence>
<dbReference type="Gene3D" id="1.20.1720.10">
    <property type="entry name" value="Multidrug resistance protein D"/>
    <property type="match status" value="1"/>
</dbReference>
<evidence type="ECO:0000256" key="3">
    <source>
        <dbReference type="ARBA" id="ARBA00022448"/>
    </source>
</evidence>
<evidence type="ECO:0000256" key="7">
    <source>
        <dbReference type="ARBA" id="ARBA00023136"/>
    </source>
</evidence>
<dbReference type="InterPro" id="IPR004638">
    <property type="entry name" value="EmrB-like"/>
</dbReference>
<feature type="transmembrane region" description="Helical" evidence="8">
    <location>
        <begin position="213"/>
        <end position="234"/>
    </location>
</feature>
<dbReference type="Gene3D" id="1.20.1250.20">
    <property type="entry name" value="MFS general substrate transporter like domains"/>
    <property type="match status" value="1"/>
</dbReference>
<feature type="transmembrane region" description="Helical" evidence="8">
    <location>
        <begin position="152"/>
        <end position="173"/>
    </location>
</feature>
<evidence type="ECO:0000313" key="10">
    <source>
        <dbReference type="EMBL" id="GAA0865527.1"/>
    </source>
</evidence>
<name>A0ABP3XIU3_9SPHN</name>
<comment type="subcellular location">
    <subcellularLocation>
        <location evidence="1">Cell membrane</location>
        <topology evidence="1">Multi-pass membrane protein</topology>
    </subcellularLocation>
</comment>
<feature type="transmembrane region" description="Helical" evidence="8">
    <location>
        <begin position="381"/>
        <end position="402"/>
    </location>
</feature>
<keyword evidence="11" id="KW-1185">Reference proteome</keyword>
<gene>
    <name evidence="10" type="ORF">GCM10009115_24430</name>
</gene>
<sequence>MSAAGTQHSGAGDHSSTILTGSMLLLAGAVLAVSNFMVVLDTTIANVSVAHIAGGLGISSSEGTWVITSYAVAEAICVPLTGWLSRRLGTVRLFAGGMLGFGIFSFLCGTATSLTMLVAFRIGQGICGGPLMALSQTLLLRVFPKDKHAMTMGIWAMTTLTAPIFGPILGGTISDSWGWHWIFFINVPVAAICAFTAWTVLRKAETEKVNEPVDGFGLVLLVLWVGALQLMLDLGREHDWFSADIIVQLAIIAIIGFASFLIWELTHDRPVVDLRPFRHRGFTVAVIALVFAYGTFFASLVVIPQWLQGAMGYTATWAGYATAFNGVAAVLMAPVVAKRMTEVDPRRLVFIGVLWLGGTSLLRVFWWNSGADFWTLALPQLIQGAGMPFFFVPLTTIALGAVDEEETASAAGVMNFLRTMAGAVAVAISTTLWYDGAQEKRDGLSGVLHGTQAAIDGLMAKGYSLEQARQIISQMVDKESVALATGQTFVWAAFVFAAAASIIWLAPRPTRAVDTSSVH</sequence>
<keyword evidence="3" id="KW-0813">Transport</keyword>
<dbReference type="Proteomes" id="UP001500738">
    <property type="component" value="Unassembled WGS sequence"/>
</dbReference>
<feature type="transmembrane region" description="Helical" evidence="8">
    <location>
        <begin position="91"/>
        <end position="112"/>
    </location>
</feature>
<dbReference type="InterPro" id="IPR020846">
    <property type="entry name" value="MFS_dom"/>
</dbReference>
<comment type="caution">
    <text evidence="10">The sequence shown here is derived from an EMBL/GenBank/DDBJ whole genome shotgun (WGS) entry which is preliminary data.</text>
</comment>
<evidence type="ECO:0000256" key="1">
    <source>
        <dbReference type="ARBA" id="ARBA00004651"/>
    </source>
</evidence>
<feature type="domain" description="Major facilitator superfamily (MFS) profile" evidence="9">
    <location>
        <begin position="27"/>
        <end position="511"/>
    </location>
</feature>
<dbReference type="InterPro" id="IPR011701">
    <property type="entry name" value="MFS"/>
</dbReference>
<organism evidence="10 11">
    <name type="scientific">Sphingopyxis soli</name>
    <dbReference type="NCBI Taxonomy" id="592051"/>
    <lineage>
        <taxon>Bacteria</taxon>
        <taxon>Pseudomonadati</taxon>
        <taxon>Pseudomonadota</taxon>
        <taxon>Alphaproteobacteria</taxon>
        <taxon>Sphingomonadales</taxon>
        <taxon>Sphingomonadaceae</taxon>
        <taxon>Sphingopyxis</taxon>
    </lineage>
</organism>
<dbReference type="InterPro" id="IPR036259">
    <property type="entry name" value="MFS_trans_sf"/>
</dbReference>
<dbReference type="PANTHER" id="PTHR42718">
    <property type="entry name" value="MAJOR FACILITATOR SUPERFAMILY MULTIDRUG TRANSPORTER MFSC"/>
    <property type="match status" value="1"/>
</dbReference>
<proteinExistence type="inferred from homology"/>
<comment type="similarity">
    <text evidence="2">Belongs to the major facilitator superfamily. EmrB family.</text>
</comment>
<keyword evidence="7 8" id="KW-0472">Membrane</keyword>
<dbReference type="EMBL" id="BAAAFE010000008">
    <property type="protein sequence ID" value="GAA0865527.1"/>
    <property type="molecule type" value="Genomic_DNA"/>
</dbReference>
<dbReference type="PROSITE" id="PS50850">
    <property type="entry name" value="MFS"/>
    <property type="match status" value="1"/>
</dbReference>
<feature type="transmembrane region" description="Helical" evidence="8">
    <location>
        <begin position="240"/>
        <end position="263"/>
    </location>
</feature>